<sequence>MEIGQPFLKPASGNNKGSMIIAAAGSYSVTRNSSHFKEVRMSDDEEEEIWPSAGRKTTSADAEGSVDTALSTRDSHPRAEDKSEDIG</sequence>
<evidence type="ECO:0000313" key="2">
    <source>
        <dbReference type="EMBL" id="KAJ1200093.1"/>
    </source>
</evidence>
<proteinExistence type="predicted"/>
<reference evidence="2" key="1">
    <citation type="journal article" date="2022" name="bioRxiv">
        <title>Sequencing and chromosome-scale assembly of the giantPleurodeles waltlgenome.</title>
        <authorList>
            <person name="Brown T."/>
            <person name="Elewa A."/>
            <person name="Iarovenko S."/>
            <person name="Subramanian E."/>
            <person name="Araus A.J."/>
            <person name="Petzold A."/>
            <person name="Susuki M."/>
            <person name="Suzuki K.-i.T."/>
            <person name="Hayashi T."/>
            <person name="Toyoda A."/>
            <person name="Oliveira C."/>
            <person name="Osipova E."/>
            <person name="Leigh N.D."/>
            <person name="Simon A."/>
            <person name="Yun M.H."/>
        </authorList>
    </citation>
    <scope>NUCLEOTIDE SEQUENCE</scope>
    <source>
        <strain evidence="2">20211129_DDA</strain>
        <tissue evidence="2">Liver</tissue>
    </source>
</reference>
<dbReference type="Proteomes" id="UP001066276">
    <property type="component" value="Chromosome 2_1"/>
</dbReference>
<organism evidence="2 3">
    <name type="scientific">Pleurodeles waltl</name>
    <name type="common">Iberian ribbed newt</name>
    <dbReference type="NCBI Taxonomy" id="8319"/>
    <lineage>
        <taxon>Eukaryota</taxon>
        <taxon>Metazoa</taxon>
        <taxon>Chordata</taxon>
        <taxon>Craniata</taxon>
        <taxon>Vertebrata</taxon>
        <taxon>Euteleostomi</taxon>
        <taxon>Amphibia</taxon>
        <taxon>Batrachia</taxon>
        <taxon>Caudata</taxon>
        <taxon>Salamandroidea</taxon>
        <taxon>Salamandridae</taxon>
        <taxon>Pleurodelinae</taxon>
        <taxon>Pleurodeles</taxon>
    </lineage>
</organism>
<name>A0AAV7VIG8_PLEWA</name>
<dbReference type="AlphaFoldDB" id="A0AAV7VIG8"/>
<evidence type="ECO:0000313" key="3">
    <source>
        <dbReference type="Proteomes" id="UP001066276"/>
    </source>
</evidence>
<feature type="compositionally biased region" description="Basic and acidic residues" evidence="1">
    <location>
        <begin position="73"/>
        <end position="87"/>
    </location>
</feature>
<keyword evidence="3" id="KW-1185">Reference proteome</keyword>
<accession>A0AAV7VIG8</accession>
<protein>
    <submittedName>
        <fullName evidence="2">Uncharacterized protein</fullName>
    </submittedName>
</protein>
<gene>
    <name evidence="2" type="ORF">NDU88_003921</name>
</gene>
<evidence type="ECO:0000256" key="1">
    <source>
        <dbReference type="SAM" id="MobiDB-lite"/>
    </source>
</evidence>
<dbReference type="EMBL" id="JANPWB010000003">
    <property type="protein sequence ID" value="KAJ1200093.1"/>
    <property type="molecule type" value="Genomic_DNA"/>
</dbReference>
<comment type="caution">
    <text evidence="2">The sequence shown here is derived from an EMBL/GenBank/DDBJ whole genome shotgun (WGS) entry which is preliminary data.</text>
</comment>
<feature type="region of interest" description="Disordered" evidence="1">
    <location>
        <begin position="31"/>
        <end position="87"/>
    </location>
</feature>